<dbReference type="EMBL" id="CAKLPY010000010">
    <property type="protein sequence ID" value="CAH0998035.1"/>
    <property type="molecule type" value="Genomic_DNA"/>
</dbReference>
<gene>
    <name evidence="1" type="ORF">EMA8858_04170</name>
</gene>
<keyword evidence="2" id="KW-1185">Reference proteome</keyword>
<evidence type="ECO:0000313" key="1">
    <source>
        <dbReference type="EMBL" id="CAH0998035.1"/>
    </source>
</evidence>
<dbReference type="Proteomes" id="UP000837932">
    <property type="component" value="Unassembled WGS sequence"/>
</dbReference>
<name>A0ABN8EY37_9BACT</name>
<proteinExistence type="predicted"/>
<protein>
    <submittedName>
        <fullName evidence="1">Uncharacterized protein</fullName>
    </submittedName>
</protein>
<reference evidence="1" key="1">
    <citation type="submission" date="2021-12" db="EMBL/GenBank/DDBJ databases">
        <authorList>
            <person name="Rodrigo-Torres L."/>
            <person name="Arahal R. D."/>
            <person name="Lucena T."/>
        </authorList>
    </citation>
    <scope>NUCLEOTIDE SEQUENCE</scope>
    <source>
        <strain evidence="1">CECT 8858</strain>
    </source>
</reference>
<comment type="caution">
    <text evidence="1">The sequence shown here is derived from an EMBL/GenBank/DDBJ whole genome shotgun (WGS) entry which is preliminary data.</text>
</comment>
<evidence type="ECO:0000313" key="2">
    <source>
        <dbReference type="Proteomes" id="UP000837932"/>
    </source>
</evidence>
<dbReference type="RefSeq" id="WP_238808842.1">
    <property type="nucleotide sequence ID" value="NZ_CAKLPY010000010.1"/>
</dbReference>
<sequence length="115" mass="13551">MEGELTPKERLVYNKVNLDSYKRFFDQSQDFPFDTQTPLKTVVEYYDFIVEMLDSIEIPTKFEQAIKDKDVLLENLNDENLTTEKAVIVIDRLYSITECVNDVIERRPKPSILIK</sequence>
<accession>A0ABN8EY37</accession>
<organism evidence="1 2">
    <name type="scientific">Emticicia aquatica</name>
    <dbReference type="NCBI Taxonomy" id="1681835"/>
    <lineage>
        <taxon>Bacteria</taxon>
        <taxon>Pseudomonadati</taxon>
        <taxon>Bacteroidota</taxon>
        <taxon>Cytophagia</taxon>
        <taxon>Cytophagales</taxon>
        <taxon>Leadbetterellaceae</taxon>
        <taxon>Emticicia</taxon>
    </lineage>
</organism>